<protein>
    <recommendedName>
        <fullName evidence="7">UvrABC system protein C</fullName>
        <shortName evidence="7">Protein UvrC</shortName>
    </recommendedName>
    <alternativeName>
        <fullName evidence="7">Excinuclease ABC subunit C</fullName>
    </alternativeName>
</protein>
<comment type="subunit">
    <text evidence="7">Interacts with UvrB in an incision complex.</text>
</comment>
<evidence type="ECO:0000313" key="11">
    <source>
        <dbReference type="EMBL" id="GBR47520.1"/>
    </source>
</evidence>
<dbReference type="Pfam" id="PF22920">
    <property type="entry name" value="UvrC_RNaseH"/>
    <property type="match status" value="1"/>
</dbReference>
<dbReference type="Pfam" id="PF02151">
    <property type="entry name" value="UVR"/>
    <property type="match status" value="1"/>
</dbReference>
<dbReference type="PROSITE" id="PS50164">
    <property type="entry name" value="GIY_YIG"/>
    <property type="match status" value="1"/>
</dbReference>
<dbReference type="InterPro" id="IPR035901">
    <property type="entry name" value="GIY-YIG_endonuc_sf"/>
</dbReference>
<evidence type="ECO:0000256" key="1">
    <source>
        <dbReference type="ARBA" id="ARBA00022490"/>
    </source>
</evidence>
<dbReference type="InterPro" id="IPR050066">
    <property type="entry name" value="UvrABC_protein_C"/>
</dbReference>
<comment type="subcellular location">
    <subcellularLocation>
        <location evidence="7">Cytoplasm</location>
    </subcellularLocation>
</comment>
<feature type="domain" description="UVR" evidence="8">
    <location>
        <begin position="235"/>
        <end position="270"/>
    </location>
</feature>
<comment type="function">
    <text evidence="7">The UvrABC repair system catalyzes the recognition and processing of DNA lesions. UvrC both incises the 5' and 3' sides of the lesion. The N-terminal half is responsible for the 3' incision and the C-terminal half is responsible for the 5' incision.</text>
</comment>
<evidence type="ECO:0000256" key="5">
    <source>
        <dbReference type="ARBA" id="ARBA00023204"/>
    </source>
</evidence>
<evidence type="ECO:0000256" key="6">
    <source>
        <dbReference type="ARBA" id="ARBA00023236"/>
    </source>
</evidence>
<feature type="domain" description="UvrC family homology region profile" evidence="10">
    <location>
        <begin position="286"/>
        <end position="515"/>
    </location>
</feature>
<comment type="caution">
    <text evidence="11">The sequence shown here is derived from an EMBL/GenBank/DDBJ whole genome shotgun (WGS) entry which is preliminary data.</text>
</comment>
<dbReference type="SUPFAM" id="SSF46600">
    <property type="entry name" value="C-terminal UvrC-binding domain of UvrB"/>
    <property type="match status" value="1"/>
</dbReference>
<keyword evidence="5 7" id="KW-0234">DNA repair</keyword>
<dbReference type="PANTHER" id="PTHR30562:SF1">
    <property type="entry name" value="UVRABC SYSTEM PROTEIN C"/>
    <property type="match status" value="1"/>
</dbReference>
<dbReference type="NCBIfam" id="TIGR00194">
    <property type="entry name" value="uvrC"/>
    <property type="match status" value="1"/>
</dbReference>
<keyword evidence="6 7" id="KW-0742">SOS response</keyword>
<dbReference type="InterPro" id="IPR001943">
    <property type="entry name" value="UVR_dom"/>
</dbReference>
<dbReference type="InterPro" id="IPR001162">
    <property type="entry name" value="UvrC_RNase_H_dom"/>
</dbReference>
<dbReference type="Gene3D" id="3.30.420.340">
    <property type="entry name" value="UvrC, RNAse H endonuclease domain"/>
    <property type="match status" value="1"/>
</dbReference>
<proteinExistence type="inferred from homology"/>
<dbReference type="NCBIfam" id="NF001824">
    <property type="entry name" value="PRK00558.1-5"/>
    <property type="match status" value="1"/>
</dbReference>
<dbReference type="InterPro" id="IPR000305">
    <property type="entry name" value="GIY-YIG_endonuc"/>
</dbReference>
<comment type="similarity">
    <text evidence="7">Belongs to the UvrC family.</text>
</comment>
<keyword evidence="1 7" id="KW-0963">Cytoplasm</keyword>
<dbReference type="InterPro" id="IPR036876">
    <property type="entry name" value="UVR_dom_sf"/>
</dbReference>
<evidence type="ECO:0000259" key="10">
    <source>
        <dbReference type="PROSITE" id="PS50165"/>
    </source>
</evidence>
<keyword evidence="12" id="KW-1185">Reference proteome</keyword>
<evidence type="ECO:0000259" key="9">
    <source>
        <dbReference type="PROSITE" id="PS50164"/>
    </source>
</evidence>
<dbReference type="InterPro" id="IPR038476">
    <property type="entry name" value="UvrC_RNase_H_dom_sf"/>
</dbReference>
<evidence type="ECO:0000256" key="3">
    <source>
        <dbReference type="ARBA" id="ARBA00022769"/>
    </source>
</evidence>
<dbReference type="SUPFAM" id="SSF47781">
    <property type="entry name" value="RuvA domain 2-like"/>
    <property type="match status" value="1"/>
</dbReference>
<dbReference type="EMBL" id="BAQB01000022">
    <property type="protein sequence ID" value="GBR47520.1"/>
    <property type="molecule type" value="Genomic_DNA"/>
</dbReference>
<dbReference type="PANTHER" id="PTHR30562">
    <property type="entry name" value="UVRC/OXIDOREDUCTASE"/>
    <property type="match status" value="1"/>
</dbReference>
<dbReference type="InterPro" id="IPR010994">
    <property type="entry name" value="RuvA_2-like"/>
</dbReference>
<dbReference type="Gene3D" id="3.40.1440.10">
    <property type="entry name" value="GIY-YIG endonuclease"/>
    <property type="match status" value="1"/>
</dbReference>
<keyword evidence="4 7" id="KW-0267">Excision nuclease</keyword>
<evidence type="ECO:0000256" key="2">
    <source>
        <dbReference type="ARBA" id="ARBA00022763"/>
    </source>
</evidence>
<dbReference type="Gene3D" id="1.10.150.20">
    <property type="entry name" value="5' to 3' exonuclease, C-terminal subdomain"/>
    <property type="match status" value="1"/>
</dbReference>
<name>A0ABQ0QJZ1_9PROT</name>
<dbReference type="InterPro" id="IPR004791">
    <property type="entry name" value="UvrC"/>
</dbReference>
<dbReference type="PROSITE" id="PS50151">
    <property type="entry name" value="UVR"/>
    <property type="match status" value="1"/>
</dbReference>
<dbReference type="CDD" id="cd10434">
    <property type="entry name" value="GIY-YIG_UvrC_Cho"/>
    <property type="match status" value="1"/>
</dbReference>
<keyword evidence="3 7" id="KW-0228">DNA excision</keyword>
<dbReference type="InterPro" id="IPR047296">
    <property type="entry name" value="GIY-YIG_UvrC_Cho"/>
</dbReference>
<dbReference type="SUPFAM" id="SSF82771">
    <property type="entry name" value="GIY-YIG endonuclease"/>
    <property type="match status" value="1"/>
</dbReference>
<organism evidence="11 12">
    <name type="scientific">Neokomagataea tanensis NBRC 106556</name>
    <dbReference type="NCBI Taxonomy" id="1223519"/>
    <lineage>
        <taxon>Bacteria</taxon>
        <taxon>Pseudomonadati</taxon>
        <taxon>Pseudomonadota</taxon>
        <taxon>Alphaproteobacteria</taxon>
        <taxon>Acetobacterales</taxon>
        <taxon>Acetobacteraceae</taxon>
        <taxon>Neokomagataea</taxon>
    </lineage>
</organism>
<feature type="domain" description="GIY-YIG" evidence="9">
    <location>
        <begin position="47"/>
        <end position="125"/>
    </location>
</feature>
<reference evidence="11" key="1">
    <citation type="submission" date="2013-04" db="EMBL/GenBank/DDBJ databases">
        <title>The genome sequencing project of 58 acetic acid bacteria.</title>
        <authorList>
            <person name="Okamoto-Kainuma A."/>
            <person name="Ishikawa M."/>
            <person name="Umino S."/>
            <person name="Koizumi Y."/>
            <person name="Shiwa Y."/>
            <person name="Yoshikawa H."/>
            <person name="Matsutani M."/>
            <person name="Matsushita K."/>
        </authorList>
    </citation>
    <scope>NUCLEOTIDE SEQUENCE</scope>
    <source>
        <strain evidence="11">NBRC 106556</strain>
    </source>
</reference>
<dbReference type="Proteomes" id="UP001062443">
    <property type="component" value="Unassembled WGS sequence"/>
</dbReference>
<keyword evidence="2 7" id="KW-0227">DNA damage</keyword>
<evidence type="ECO:0000256" key="4">
    <source>
        <dbReference type="ARBA" id="ARBA00022881"/>
    </source>
</evidence>
<sequence length="651" mass="72954">MDDYNLIMTDTAATTPIPQNTPEKTNAASLTLVGIETIRAALKTIPHNSGVYRMLGEKGEVLYVGKALNLKNRVSSYLRIQQLPERLRRMVSLTRNMEIVITSSEADALLLEANYIKRMKPRFNILLRDDKSLPWLVLTEGHAFPQIMKQRGKPIKGASYWGPFASAWAVNQTLNVLQRNFLLRSCSDAVLSSRTRPCLLHQIKRCSAPCVDRISKADYKDLLTQAKLFLAGKNTELHEKLVQEMEEASTNLEFERAASIRDRIRSFTGTHHSGVINPTDLPDTDVIAIWQTAGQSCIQVFFIRGGRNNGNRAFYPSHAADEAASAVLSAFLLQFYDNKPPPPSLLINEPLEEQKLLEAALSSKSTYKIQMSLPQRGQKKDILDHALLNAREALERKLAESTGQRQLLEGVAKAFDLPATPSRIETYDNSHIMGQAPYGVMVVGGPDGFEKRAYRKYSIRSDIAAGDDFGMMREVMERRFRRSRLETDDTTPSDKPDLLLIDGGQGQFNAVKKILSELGVTDIPIVGIAKGVDRNAGREWFFTSHKPPFQLPERDPVLYYLQRLRDEAHRFAITTHRSGRSKKLTSSSLDTIPGIGPARKKILLHHFGSPRDVQQASLEALLSVSGISRITAETIYAHFHPETFTTSMEKE</sequence>
<dbReference type="PROSITE" id="PS50165">
    <property type="entry name" value="UVRC"/>
    <property type="match status" value="1"/>
</dbReference>
<accession>A0ABQ0QJZ1</accession>
<dbReference type="Pfam" id="PF08459">
    <property type="entry name" value="UvrC_RNaseH_dom"/>
    <property type="match status" value="1"/>
</dbReference>
<dbReference type="Pfam" id="PF14520">
    <property type="entry name" value="HHH_5"/>
    <property type="match status" value="1"/>
</dbReference>
<dbReference type="Pfam" id="PF01541">
    <property type="entry name" value="GIY-YIG"/>
    <property type="match status" value="1"/>
</dbReference>
<evidence type="ECO:0000313" key="12">
    <source>
        <dbReference type="Proteomes" id="UP001062443"/>
    </source>
</evidence>
<evidence type="ECO:0000256" key="7">
    <source>
        <dbReference type="HAMAP-Rule" id="MF_00203"/>
    </source>
</evidence>
<dbReference type="SMART" id="SM00465">
    <property type="entry name" value="GIYc"/>
    <property type="match status" value="1"/>
</dbReference>
<gene>
    <name evidence="7" type="primary">uvrC</name>
    <name evidence="11" type="ORF">AA106556_1479</name>
</gene>
<dbReference type="Gene3D" id="4.10.860.10">
    <property type="entry name" value="UVR domain"/>
    <property type="match status" value="1"/>
</dbReference>
<evidence type="ECO:0000259" key="8">
    <source>
        <dbReference type="PROSITE" id="PS50151"/>
    </source>
</evidence>
<dbReference type="HAMAP" id="MF_00203">
    <property type="entry name" value="UvrC"/>
    <property type="match status" value="1"/>
</dbReference>